<organism evidence="2 3">
    <name type="scientific">Arachis hypogaea</name>
    <name type="common">Peanut</name>
    <dbReference type="NCBI Taxonomy" id="3818"/>
    <lineage>
        <taxon>Eukaryota</taxon>
        <taxon>Viridiplantae</taxon>
        <taxon>Streptophyta</taxon>
        <taxon>Embryophyta</taxon>
        <taxon>Tracheophyta</taxon>
        <taxon>Spermatophyta</taxon>
        <taxon>Magnoliopsida</taxon>
        <taxon>eudicotyledons</taxon>
        <taxon>Gunneridae</taxon>
        <taxon>Pentapetalae</taxon>
        <taxon>rosids</taxon>
        <taxon>fabids</taxon>
        <taxon>Fabales</taxon>
        <taxon>Fabaceae</taxon>
        <taxon>Papilionoideae</taxon>
        <taxon>50 kb inversion clade</taxon>
        <taxon>dalbergioids sensu lato</taxon>
        <taxon>Dalbergieae</taxon>
        <taxon>Pterocarpus clade</taxon>
        <taxon>Arachis</taxon>
    </lineage>
</organism>
<dbReference type="Proteomes" id="UP000289738">
    <property type="component" value="Chromosome B09"/>
</dbReference>
<gene>
    <name evidence="2" type="ORF">Ahy_B09g097820</name>
</gene>
<sequence>MTVTSDFLKARSTSFNDSSYDATLCNTLFTWRVYTHPAIPITGTPLSMETPPKSANSDQGLMKKLKGFGGLAMSIGNGHTDIFDDMNNVDTGDSSDGSDGNTVGANQTPRKKSCERTPAISMTLFFTKCHILMNNRVVLRSQLSF</sequence>
<proteinExistence type="predicted"/>
<accession>A0A444XQG7</accession>
<feature type="region of interest" description="Disordered" evidence="1">
    <location>
        <begin position="86"/>
        <end position="114"/>
    </location>
</feature>
<evidence type="ECO:0000256" key="1">
    <source>
        <dbReference type="SAM" id="MobiDB-lite"/>
    </source>
</evidence>
<keyword evidence="3" id="KW-1185">Reference proteome</keyword>
<feature type="compositionally biased region" description="Low complexity" evidence="1">
    <location>
        <begin position="88"/>
        <end position="104"/>
    </location>
</feature>
<evidence type="ECO:0000313" key="2">
    <source>
        <dbReference type="EMBL" id="RYQ91785.1"/>
    </source>
</evidence>
<protein>
    <submittedName>
        <fullName evidence="2">Uncharacterized protein</fullName>
    </submittedName>
</protein>
<dbReference type="EMBL" id="SDMP01000019">
    <property type="protein sequence ID" value="RYQ91785.1"/>
    <property type="molecule type" value="Genomic_DNA"/>
</dbReference>
<name>A0A444XQG7_ARAHY</name>
<comment type="caution">
    <text evidence="2">The sequence shown here is derived from an EMBL/GenBank/DDBJ whole genome shotgun (WGS) entry which is preliminary data.</text>
</comment>
<dbReference type="AlphaFoldDB" id="A0A444XQG7"/>
<evidence type="ECO:0000313" key="3">
    <source>
        <dbReference type="Proteomes" id="UP000289738"/>
    </source>
</evidence>
<dbReference type="Pfam" id="PF16596">
    <property type="entry name" value="MFMR_assoc"/>
    <property type="match status" value="1"/>
</dbReference>
<reference evidence="2 3" key="1">
    <citation type="submission" date="2019-01" db="EMBL/GenBank/DDBJ databases">
        <title>Sequencing of cultivated peanut Arachis hypogaea provides insights into genome evolution and oil improvement.</title>
        <authorList>
            <person name="Chen X."/>
        </authorList>
    </citation>
    <scope>NUCLEOTIDE SEQUENCE [LARGE SCALE GENOMIC DNA]</scope>
    <source>
        <strain evidence="3">cv. Fuhuasheng</strain>
        <tissue evidence="2">Leaves</tissue>
    </source>
</reference>